<dbReference type="PANTHER" id="PTHR47898">
    <property type="entry name" value="KUNITZ-TYPE PROTEASE INHIBITOR 4"/>
    <property type="match status" value="1"/>
</dbReference>
<dbReference type="Proteomes" id="UP000558488">
    <property type="component" value="Unassembled WGS sequence"/>
</dbReference>
<name>A0A7J7YBB7_PIPKU</name>
<dbReference type="InterPro" id="IPR020901">
    <property type="entry name" value="Prtase_inh_Kunz-CS"/>
</dbReference>
<dbReference type="PRINTS" id="PR00759">
    <property type="entry name" value="BASICPTASE"/>
</dbReference>
<dbReference type="PANTHER" id="PTHR47898:SF1">
    <property type="entry name" value="KUNITZ-TYPE PROTEASE INHIBITOR 4"/>
    <property type="match status" value="1"/>
</dbReference>
<gene>
    <name evidence="4" type="ORF">mPipKuh1_016581</name>
</gene>
<evidence type="ECO:0000313" key="4">
    <source>
        <dbReference type="EMBL" id="KAF6359118.1"/>
    </source>
</evidence>
<feature type="domain" description="BPTI/Kunitz inhibitor" evidence="3">
    <location>
        <begin position="41"/>
        <end position="91"/>
    </location>
</feature>
<evidence type="ECO:0000259" key="3">
    <source>
        <dbReference type="PROSITE" id="PS50279"/>
    </source>
</evidence>
<accession>A0A7J7YBB7</accession>
<comment type="caution">
    <text evidence="4">The sequence shown here is derived from an EMBL/GenBank/DDBJ whole genome shotgun (WGS) entry which is preliminary data.</text>
</comment>
<dbReference type="InterPro" id="IPR002223">
    <property type="entry name" value="Kunitz_BPTI"/>
</dbReference>
<dbReference type="PROSITE" id="PS00280">
    <property type="entry name" value="BPTI_KUNITZ_1"/>
    <property type="match status" value="1"/>
</dbReference>
<feature type="signal peptide" evidence="2">
    <location>
        <begin position="1"/>
        <end position="24"/>
    </location>
</feature>
<proteinExistence type="predicted"/>
<dbReference type="SMART" id="SM00131">
    <property type="entry name" value="KU"/>
    <property type="match status" value="1"/>
</dbReference>
<dbReference type="InterPro" id="IPR042943">
    <property type="entry name" value="SPINT4"/>
</dbReference>
<dbReference type="GO" id="GO:0004867">
    <property type="term" value="F:serine-type endopeptidase inhibitor activity"/>
    <property type="evidence" value="ECO:0007669"/>
    <property type="project" value="InterPro"/>
</dbReference>
<sequence length="98" mass="11149">MKPAELRFLLKLFLFALLATPVMGGVKSISKMLCGEYGEPCGMDPSPGSCYEIYFRYFYNKTAERCQSFIFTGCDGNLNNYQLKIDCQVACEKEYKIP</sequence>
<dbReference type="CDD" id="cd00109">
    <property type="entry name" value="Kunitz-type"/>
    <property type="match status" value="1"/>
</dbReference>
<dbReference type="InterPro" id="IPR036880">
    <property type="entry name" value="Kunitz_BPTI_sf"/>
</dbReference>
<keyword evidence="5" id="KW-1185">Reference proteome</keyword>
<dbReference type="PROSITE" id="PS50279">
    <property type="entry name" value="BPTI_KUNITZ_2"/>
    <property type="match status" value="1"/>
</dbReference>
<dbReference type="SUPFAM" id="SSF57362">
    <property type="entry name" value="BPTI-like"/>
    <property type="match status" value="1"/>
</dbReference>
<evidence type="ECO:0000256" key="1">
    <source>
        <dbReference type="ARBA" id="ARBA00023157"/>
    </source>
</evidence>
<dbReference type="Gene3D" id="4.10.410.10">
    <property type="entry name" value="Pancreatic trypsin inhibitor Kunitz domain"/>
    <property type="match status" value="1"/>
</dbReference>
<evidence type="ECO:0000256" key="2">
    <source>
        <dbReference type="SAM" id="SignalP"/>
    </source>
</evidence>
<reference evidence="4 5" key="1">
    <citation type="journal article" date="2020" name="Nature">
        <title>Six reference-quality genomes reveal evolution of bat adaptations.</title>
        <authorList>
            <person name="Jebb D."/>
            <person name="Huang Z."/>
            <person name="Pippel M."/>
            <person name="Hughes G.M."/>
            <person name="Lavrichenko K."/>
            <person name="Devanna P."/>
            <person name="Winkler S."/>
            <person name="Jermiin L.S."/>
            <person name="Skirmuntt E.C."/>
            <person name="Katzourakis A."/>
            <person name="Burkitt-Gray L."/>
            <person name="Ray D.A."/>
            <person name="Sullivan K.A.M."/>
            <person name="Roscito J.G."/>
            <person name="Kirilenko B.M."/>
            <person name="Davalos L.M."/>
            <person name="Corthals A.P."/>
            <person name="Power M.L."/>
            <person name="Jones G."/>
            <person name="Ransome R.D."/>
            <person name="Dechmann D.K.N."/>
            <person name="Locatelli A.G."/>
            <person name="Puechmaille S.J."/>
            <person name="Fedrigo O."/>
            <person name="Jarvis E.D."/>
            <person name="Hiller M."/>
            <person name="Vernes S.C."/>
            <person name="Myers E.W."/>
            <person name="Teeling E.C."/>
        </authorList>
    </citation>
    <scope>NUCLEOTIDE SEQUENCE [LARGE SCALE GENOMIC DNA]</scope>
    <source>
        <strain evidence="4">MPipKuh1</strain>
        <tissue evidence="4">Flight muscle</tissue>
    </source>
</reference>
<dbReference type="AlphaFoldDB" id="A0A7J7YBB7"/>
<dbReference type="EMBL" id="JACAGB010000006">
    <property type="protein sequence ID" value="KAF6359118.1"/>
    <property type="molecule type" value="Genomic_DNA"/>
</dbReference>
<evidence type="ECO:0000313" key="5">
    <source>
        <dbReference type="Proteomes" id="UP000558488"/>
    </source>
</evidence>
<feature type="chain" id="PRO_5029467094" evidence="2">
    <location>
        <begin position="25"/>
        <end position="98"/>
    </location>
</feature>
<keyword evidence="2" id="KW-0732">Signal</keyword>
<keyword evidence="1" id="KW-1015">Disulfide bond</keyword>
<dbReference type="Pfam" id="PF00014">
    <property type="entry name" value="Kunitz_BPTI"/>
    <property type="match status" value="1"/>
</dbReference>
<organism evidence="4 5">
    <name type="scientific">Pipistrellus kuhlii</name>
    <name type="common">Kuhl's pipistrelle</name>
    <dbReference type="NCBI Taxonomy" id="59472"/>
    <lineage>
        <taxon>Eukaryota</taxon>
        <taxon>Metazoa</taxon>
        <taxon>Chordata</taxon>
        <taxon>Craniata</taxon>
        <taxon>Vertebrata</taxon>
        <taxon>Euteleostomi</taxon>
        <taxon>Mammalia</taxon>
        <taxon>Eutheria</taxon>
        <taxon>Laurasiatheria</taxon>
        <taxon>Chiroptera</taxon>
        <taxon>Yangochiroptera</taxon>
        <taxon>Vespertilionidae</taxon>
        <taxon>Pipistrellus</taxon>
    </lineage>
</organism>
<protein>
    <submittedName>
        <fullName evidence="4">Serine peptidase inhibitor, Kunitz type 4</fullName>
    </submittedName>
</protein>